<organism evidence="1 2">
    <name type="scientific">Candidatus Gottesmanbacteria bacterium GW2011_GWB1_49_7</name>
    <dbReference type="NCBI Taxonomy" id="1618448"/>
    <lineage>
        <taxon>Bacteria</taxon>
        <taxon>Candidatus Gottesmaniibacteriota</taxon>
    </lineage>
</organism>
<dbReference type="AlphaFoldDB" id="A0A0G1W467"/>
<sequence length="114" mass="13574">MSYRIYYADGSTYDGDPWQAPFYRALLILERDPDHGRRIVSGADYYCWMPEENRWRGYDLPGMMQYMYIPGPKRYLVGEMVNNDLWNATYRRAENDPDFPSRTAYGVYEEKGAR</sequence>
<dbReference type="Proteomes" id="UP000034588">
    <property type="component" value="Unassembled WGS sequence"/>
</dbReference>
<comment type="caution">
    <text evidence="1">The sequence shown here is derived from an EMBL/GenBank/DDBJ whole genome shotgun (WGS) entry which is preliminary data.</text>
</comment>
<proteinExistence type="predicted"/>
<evidence type="ECO:0000313" key="2">
    <source>
        <dbReference type="Proteomes" id="UP000034588"/>
    </source>
</evidence>
<evidence type="ECO:0000313" key="1">
    <source>
        <dbReference type="EMBL" id="KKW13400.1"/>
    </source>
</evidence>
<gene>
    <name evidence="1" type="ORF">UY48_C0001G0021</name>
</gene>
<protein>
    <submittedName>
        <fullName evidence="1">Uncharacterized protein</fullName>
    </submittedName>
</protein>
<accession>A0A0G1W467</accession>
<dbReference type="EMBL" id="LCQD01000001">
    <property type="protein sequence ID" value="KKW13400.1"/>
    <property type="molecule type" value="Genomic_DNA"/>
</dbReference>
<reference evidence="1 2" key="1">
    <citation type="journal article" date="2015" name="Nature">
        <title>rRNA introns, odd ribosomes, and small enigmatic genomes across a large radiation of phyla.</title>
        <authorList>
            <person name="Brown C.T."/>
            <person name="Hug L.A."/>
            <person name="Thomas B.C."/>
            <person name="Sharon I."/>
            <person name="Castelle C.J."/>
            <person name="Singh A."/>
            <person name="Wilkins M.J."/>
            <person name="Williams K.H."/>
            <person name="Banfield J.F."/>
        </authorList>
    </citation>
    <scope>NUCLEOTIDE SEQUENCE [LARGE SCALE GENOMIC DNA]</scope>
</reference>
<name>A0A0G1W467_9BACT</name>